<keyword evidence="1" id="KW-1133">Transmembrane helix</keyword>
<dbReference type="AlphaFoldDB" id="A0A0N9UZ51"/>
<sequence>MHDGRGGAFDSMSTLIPDPAPDDIRRRAGGCLLAGTLFVTSFIVAWLAAIMLYGLVVEQWEMIRVRREFSYDWAFLYAPLFAFGCGTAAAFWATRRQSAVRITVLILVASLAALFAGIILFGLGGLI</sequence>
<keyword evidence="1" id="KW-0472">Membrane</keyword>
<dbReference type="Proteomes" id="UP000058074">
    <property type="component" value="Chromosome"/>
</dbReference>
<evidence type="ECO:0000313" key="3">
    <source>
        <dbReference type="Proteomes" id="UP000058074"/>
    </source>
</evidence>
<feature type="transmembrane region" description="Helical" evidence="1">
    <location>
        <begin position="31"/>
        <end position="53"/>
    </location>
</feature>
<feature type="transmembrane region" description="Helical" evidence="1">
    <location>
        <begin position="73"/>
        <end position="92"/>
    </location>
</feature>
<feature type="transmembrane region" description="Helical" evidence="1">
    <location>
        <begin position="104"/>
        <end position="126"/>
    </location>
</feature>
<protein>
    <submittedName>
        <fullName evidence="2">Uncharacterized protein</fullName>
    </submittedName>
</protein>
<organism evidence="2 3">
    <name type="scientific">Sphingopyxis macrogoltabida</name>
    <name type="common">Sphingomonas macrogoltabidus</name>
    <dbReference type="NCBI Taxonomy" id="33050"/>
    <lineage>
        <taxon>Bacteria</taxon>
        <taxon>Pseudomonadati</taxon>
        <taxon>Pseudomonadota</taxon>
        <taxon>Alphaproteobacteria</taxon>
        <taxon>Sphingomonadales</taxon>
        <taxon>Sphingomonadaceae</taxon>
        <taxon>Sphingopyxis</taxon>
    </lineage>
</organism>
<dbReference type="PATRIC" id="fig|33050.5.peg.2590"/>
<name>A0A0N9UZ51_SPHMC</name>
<dbReference type="EMBL" id="CP012700">
    <property type="protein sequence ID" value="ALH81165.1"/>
    <property type="molecule type" value="Genomic_DNA"/>
</dbReference>
<evidence type="ECO:0000256" key="1">
    <source>
        <dbReference type="SAM" id="Phobius"/>
    </source>
</evidence>
<accession>A0A0N9UZ51</accession>
<keyword evidence="1" id="KW-0812">Transmembrane</keyword>
<reference evidence="2 3" key="1">
    <citation type="journal article" date="2015" name="Genome Announc.">
        <title>Complete Genome Sequence of Polypropylene Glycol- and Polyethylene Glycol-Degrading Sphingopyxis macrogoltabida Strain EY-1.</title>
        <authorList>
            <person name="Ohtsubo Y."/>
            <person name="Nagata Y."/>
            <person name="Numata M."/>
            <person name="Tsuchikane K."/>
            <person name="Hosoyama A."/>
            <person name="Yamazoe A."/>
            <person name="Tsuda M."/>
            <person name="Fujita N."/>
            <person name="Kawai F."/>
        </authorList>
    </citation>
    <scope>NUCLEOTIDE SEQUENCE [LARGE SCALE GENOMIC DNA]</scope>
    <source>
        <strain evidence="2 3">EY-1</strain>
    </source>
</reference>
<evidence type="ECO:0000313" key="2">
    <source>
        <dbReference type="EMBL" id="ALH81165.1"/>
    </source>
</evidence>
<dbReference type="KEGG" id="smag:AN936_12540"/>
<proteinExistence type="predicted"/>
<gene>
    <name evidence="2" type="ORF">AN936_12540</name>
</gene>